<dbReference type="EMBL" id="LDJK01000048">
    <property type="protein sequence ID" value="KRG73366.1"/>
    <property type="molecule type" value="Genomic_DNA"/>
</dbReference>
<dbReference type="GO" id="GO:0015627">
    <property type="term" value="C:type II protein secretion system complex"/>
    <property type="evidence" value="ECO:0007669"/>
    <property type="project" value="InterPro"/>
</dbReference>
<keyword evidence="3" id="KW-1003">Cell membrane</keyword>
<feature type="domain" description="General secretion pathway GspH" evidence="12">
    <location>
        <begin position="52"/>
        <end position="162"/>
    </location>
</feature>
<evidence type="ECO:0000256" key="2">
    <source>
        <dbReference type="ARBA" id="ARBA00021549"/>
    </source>
</evidence>
<dbReference type="RefSeq" id="WP_057508701.1">
    <property type="nucleotide sequence ID" value="NZ_JANUEG010000004.1"/>
</dbReference>
<keyword evidence="8 11" id="KW-0472">Membrane</keyword>
<keyword evidence="6 11" id="KW-0812">Transmembrane</keyword>
<dbReference type="PATRIC" id="fig|517011.3.peg.1950"/>
<proteinExistence type="inferred from homology"/>
<evidence type="ECO:0000256" key="3">
    <source>
        <dbReference type="ARBA" id="ARBA00022475"/>
    </source>
</evidence>
<evidence type="ECO:0000256" key="7">
    <source>
        <dbReference type="ARBA" id="ARBA00022989"/>
    </source>
</evidence>
<evidence type="ECO:0000256" key="10">
    <source>
        <dbReference type="ARBA" id="ARBA00030775"/>
    </source>
</evidence>
<accession>A0A0R0CW59</accession>
<keyword evidence="5" id="KW-0997">Cell inner membrane</keyword>
<feature type="transmembrane region" description="Helical" evidence="11">
    <location>
        <begin position="12"/>
        <end position="34"/>
    </location>
</feature>
<comment type="subcellular location">
    <subcellularLocation>
        <location evidence="1">Cell inner membrane</location>
        <topology evidence="1">Single-pass membrane protein</topology>
    </subcellularLocation>
</comment>
<organism evidence="13 14">
    <name type="scientific">Stenotrophomonas chelatiphaga</name>
    <dbReference type="NCBI Taxonomy" id="517011"/>
    <lineage>
        <taxon>Bacteria</taxon>
        <taxon>Pseudomonadati</taxon>
        <taxon>Pseudomonadota</taxon>
        <taxon>Gammaproteobacteria</taxon>
        <taxon>Lysobacterales</taxon>
        <taxon>Lysobacteraceae</taxon>
        <taxon>Stenotrophomonas</taxon>
    </lineage>
</organism>
<keyword evidence="7 11" id="KW-1133">Transmembrane helix</keyword>
<evidence type="ECO:0000259" key="12">
    <source>
        <dbReference type="Pfam" id="PF12019"/>
    </source>
</evidence>
<dbReference type="GO" id="GO:0005886">
    <property type="term" value="C:plasma membrane"/>
    <property type="evidence" value="ECO:0007669"/>
    <property type="project" value="UniProtKB-SubCell"/>
</dbReference>
<protein>
    <recommendedName>
        <fullName evidence="2">Type II secretion system protein H</fullName>
    </recommendedName>
    <alternativeName>
        <fullName evidence="10">General secretion pathway protein H</fullName>
    </alternativeName>
</protein>
<dbReference type="Gene3D" id="3.55.40.10">
    <property type="entry name" value="minor pseudopilin epsh domain"/>
    <property type="match status" value="1"/>
</dbReference>
<evidence type="ECO:0000256" key="9">
    <source>
        <dbReference type="ARBA" id="ARBA00025772"/>
    </source>
</evidence>
<sequence length="179" mass="19900">MQTPYCPASRPTGYGLIELCATLAVVGLLCAVALPSFQYNMARLRADNLRMQLHATLSMARATALTRRKRTHLCPSSDGTTCGTEWADGWLLFEAADKAGKDPHPIVPLMVERRAPSTVRVLHTQHRLRVQFRHDGRNAGRNLSLYICAGDRLHSEIKVSITGRVRSNVLRRSLRCAVP</sequence>
<dbReference type="InterPro" id="IPR022346">
    <property type="entry name" value="T2SS_GspH"/>
</dbReference>
<evidence type="ECO:0000313" key="14">
    <source>
        <dbReference type="Proteomes" id="UP000051386"/>
    </source>
</evidence>
<dbReference type="Pfam" id="PF12019">
    <property type="entry name" value="GspH"/>
    <property type="match status" value="1"/>
</dbReference>
<evidence type="ECO:0000256" key="6">
    <source>
        <dbReference type="ARBA" id="ARBA00022692"/>
    </source>
</evidence>
<dbReference type="GO" id="GO:0015628">
    <property type="term" value="P:protein secretion by the type II secretion system"/>
    <property type="evidence" value="ECO:0007669"/>
    <property type="project" value="InterPro"/>
</dbReference>
<comment type="caution">
    <text evidence="13">The sequence shown here is derived from an EMBL/GenBank/DDBJ whole genome shotgun (WGS) entry which is preliminary data.</text>
</comment>
<dbReference type="SUPFAM" id="SSF54523">
    <property type="entry name" value="Pili subunits"/>
    <property type="match status" value="1"/>
</dbReference>
<dbReference type="InterPro" id="IPR045584">
    <property type="entry name" value="Pilin-like"/>
</dbReference>
<keyword evidence="4" id="KW-0488">Methylation</keyword>
<dbReference type="Proteomes" id="UP000051386">
    <property type="component" value="Unassembled WGS sequence"/>
</dbReference>
<keyword evidence="14" id="KW-1185">Reference proteome</keyword>
<comment type="similarity">
    <text evidence="9">Belongs to the GSP H family.</text>
</comment>
<evidence type="ECO:0000256" key="5">
    <source>
        <dbReference type="ARBA" id="ARBA00022519"/>
    </source>
</evidence>
<evidence type="ECO:0000256" key="4">
    <source>
        <dbReference type="ARBA" id="ARBA00022481"/>
    </source>
</evidence>
<name>A0A0R0CW59_9GAMM</name>
<evidence type="ECO:0000313" key="13">
    <source>
        <dbReference type="EMBL" id="KRG73366.1"/>
    </source>
</evidence>
<evidence type="ECO:0000256" key="8">
    <source>
        <dbReference type="ARBA" id="ARBA00023136"/>
    </source>
</evidence>
<evidence type="ECO:0000256" key="1">
    <source>
        <dbReference type="ARBA" id="ARBA00004377"/>
    </source>
</evidence>
<evidence type="ECO:0000256" key="11">
    <source>
        <dbReference type="SAM" id="Phobius"/>
    </source>
</evidence>
<reference evidence="13 14" key="1">
    <citation type="submission" date="2015-05" db="EMBL/GenBank/DDBJ databases">
        <title>Genome sequencing and analysis of members of genus Stenotrophomonas.</title>
        <authorList>
            <person name="Patil P.P."/>
            <person name="Midha S."/>
            <person name="Patil P.B."/>
        </authorList>
    </citation>
    <scope>NUCLEOTIDE SEQUENCE [LARGE SCALE GENOMIC DNA]</scope>
    <source>
        <strain evidence="13 14">DSM 21508</strain>
    </source>
</reference>
<dbReference type="AlphaFoldDB" id="A0A0R0CW59"/>
<gene>
    <name evidence="13" type="ORF">ABB28_11190</name>
</gene>